<proteinExistence type="predicted"/>
<evidence type="ECO:0000313" key="3">
    <source>
        <dbReference type="Proteomes" id="UP000195570"/>
    </source>
</evidence>
<dbReference type="Proteomes" id="UP000195570">
    <property type="component" value="Unassembled WGS sequence"/>
</dbReference>
<dbReference type="EMBL" id="CZPT02001419">
    <property type="protein sequence ID" value="SCU70354.1"/>
    <property type="molecule type" value="Genomic_DNA"/>
</dbReference>
<feature type="region of interest" description="Disordered" evidence="1">
    <location>
        <begin position="1"/>
        <end position="22"/>
    </location>
</feature>
<evidence type="ECO:0000313" key="2">
    <source>
        <dbReference type="EMBL" id="SCU70354.1"/>
    </source>
</evidence>
<dbReference type="VEuPathDB" id="TriTrypDB:TEOVI_000192700"/>
<feature type="region of interest" description="Disordered" evidence="1">
    <location>
        <begin position="629"/>
        <end position="654"/>
    </location>
</feature>
<reference evidence="2" key="1">
    <citation type="submission" date="2016-09" db="EMBL/GenBank/DDBJ databases">
        <authorList>
            <person name="Hebert L."/>
            <person name="Moumen B."/>
        </authorList>
    </citation>
    <scope>NUCLEOTIDE SEQUENCE [LARGE SCALE GENOMIC DNA]</scope>
    <source>
        <strain evidence="2">OVI</strain>
    </source>
</reference>
<name>A0A1G4IE41_TRYEQ</name>
<evidence type="ECO:0000256" key="1">
    <source>
        <dbReference type="SAM" id="MobiDB-lite"/>
    </source>
</evidence>
<accession>A0A1G4IE41</accession>
<sequence length="742" mass="83398">MDNQRNTERQPQSEEENAKSDVNVLENSCSGVVRSFPLPFIRREGATAAGSTSFSHALLVSGSKNRSQSETCSSDSSGAERTSGQITLLQTGDIGSDCSLSEDFQTSTTGHTERLRLCAPLRKRDSETTKDPRITRKCLLNAFPVSLKHIAVDEVAAAGMKPGDTVIAATSGYHHQFTEQTLLEIHGLLLRTAAAAEARKQYLMAGAHMEATSVGRRVTEGLIEGESARDLTVWSEGWYRHHPSVRGGVLTAVTVRPPQFKAGMLWNGEDKFLLGGTAFVEEARILQVKVPHSQNFLQMVSNSTTLCTEGSRVTKDQWTESCDGSDARSEPKKVAHLLVREYSSISKVRGGTMVQTFSLIPDHVQGNTQRSLILQRGQITKVLSECAPGAVTRGFSLQLLLPSSLRSELGSMAYENPFSTRDTDSNILDDGGGECGTFCANESTFANTMNSDFMSSTATLMMNRTSKVRTTVRQPLGDETYLRFANPKLYAFVMQQSPAILTAHTNAIREYILYHHRFRIRRKIAEVMQAIRTLQGFFRHCLGRKKRAIKRMLRQWRRLEYQCRARLKKQTFEAPNVSRISYVVGSVLWEHVVTTDEYKLNMLEEQMKARRAGYLRWCAQRREENRMMPKVNESSESTEVRGIGDPRGASTVLSPKELSTGTMLVSREQPRLDSTLNKSHHRWIAKWRDVVHARFGWYIEPEVLLRESHRRLLHSLRNTILTMADVQAALKKRGEEDEFTLM</sequence>
<gene>
    <name evidence="2" type="ORF">TEOVI_000192700</name>
</gene>
<dbReference type="RefSeq" id="XP_067081182.1">
    <property type="nucleotide sequence ID" value="XM_067225081.1"/>
</dbReference>
<dbReference type="GeneID" id="92375867"/>
<keyword evidence="3" id="KW-1185">Reference proteome</keyword>
<comment type="caution">
    <text evidence="2">The sequence shown here is derived from an EMBL/GenBank/DDBJ whole genome shotgun (WGS) entry which is preliminary data.</text>
</comment>
<organism evidence="2 3">
    <name type="scientific">Trypanosoma equiperdum</name>
    <dbReference type="NCBI Taxonomy" id="5694"/>
    <lineage>
        <taxon>Eukaryota</taxon>
        <taxon>Discoba</taxon>
        <taxon>Euglenozoa</taxon>
        <taxon>Kinetoplastea</taxon>
        <taxon>Metakinetoplastina</taxon>
        <taxon>Trypanosomatida</taxon>
        <taxon>Trypanosomatidae</taxon>
        <taxon>Trypanosoma</taxon>
    </lineage>
</organism>
<dbReference type="AlphaFoldDB" id="A0A1G4IE41"/>
<protein>
    <submittedName>
        <fullName evidence="2">Uncharacterized protein</fullName>
    </submittedName>
</protein>
<feature type="compositionally biased region" description="Basic and acidic residues" evidence="1">
    <location>
        <begin position="1"/>
        <end position="19"/>
    </location>
</feature>